<keyword evidence="2" id="KW-0285">Flavoprotein</keyword>
<dbReference type="PRINTS" id="PR00411">
    <property type="entry name" value="PNDRDTASEI"/>
</dbReference>
<dbReference type="PRINTS" id="PR00368">
    <property type="entry name" value="FADPNR"/>
</dbReference>
<protein>
    <submittedName>
        <fullName evidence="7">NAD(P)/FAD-dependent oxidoreductase</fullName>
    </submittedName>
</protein>
<dbReference type="InterPro" id="IPR050446">
    <property type="entry name" value="FAD-oxidoreductase/Apoptosis"/>
</dbReference>
<dbReference type="InterPro" id="IPR023753">
    <property type="entry name" value="FAD/NAD-binding_dom"/>
</dbReference>
<keyword evidence="4" id="KW-0560">Oxidoreductase</keyword>
<evidence type="ECO:0000313" key="8">
    <source>
        <dbReference type="Proteomes" id="UP000298488"/>
    </source>
</evidence>
<reference evidence="7 8" key="1">
    <citation type="submission" date="2019-03" db="EMBL/GenBank/DDBJ databases">
        <title>Genomics of glacier-inhabiting Cryobacterium strains.</title>
        <authorList>
            <person name="Liu Q."/>
            <person name="Xin Y.-H."/>
        </authorList>
    </citation>
    <scope>NUCLEOTIDE SEQUENCE [LARGE SCALE GENOMIC DNA]</scope>
    <source>
        <strain evidence="7 8">CGMCC 1.10440</strain>
    </source>
</reference>
<dbReference type="OrthoDB" id="1145at2"/>
<dbReference type="PANTHER" id="PTHR43557:SF2">
    <property type="entry name" value="RIESKE DOMAIN-CONTAINING PROTEIN-RELATED"/>
    <property type="match status" value="1"/>
</dbReference>
<dbReference type="GO" id="GO:0016651">
    <property type="term" value="F:oxidoreductase activity, acting on NAD(P)H"/>
    <property type="evidence" value="ECO:0007669"/>
    <property type="project" value="TreeGrafter"/>
</dbReference>
<sequence length="415" mass="44672">MTNTDTTSDTKNFIIIGGGLAGVSAAEELRKQGFTGTIQLIAKEAHAPYIRPPLSKGYLNGSDGLDAVYVHPEEWYAENNIDLMTGTKAYGVNSLAHEVTISGGKPLHYDKLLLATGSSPRLLTIDGAELGGVHYLRTLDDSRALHKELAGGGRNLVLIGSGWIGMEVGATARTLGNEVTILEQVPIPLAGALGDELGTMFAELHKEHGVNLRMSVVVDKILGSHGKVSGVQLNTGEVIPGDIVLIGVGAVPNVALADDAGIMTENGIVVDQSMQTSNPDIYAAGDVANAFHPLANMRLRSEHWANALNEGPAAARGMLGQDESFEDIPYFYTDQYDLGMEYSGYGPMTRGAKIVYRGDRDKREFVAFWLKDDRVVAGMNVNVWDVNEQVQRIIREGKVMDEARLADESVPLETL</sequence>
<dbReference type="Gene3D" id="3.30.390.30">
    <property type="match status" value="1"/>
</dbReference>
<evidence type="ECO:0000256" key="1">
    <source>
        <dbReference type="ARBA" id="ARBA00001974"/>
    </source>
</evidence>
<comment type="cofactor">
    <cofactor evidence="1">
        <name>FAD</name>
        <dbReference type="ChEBI" id="CHEBI:57692"/>
    </cofactor>
</comment>
<keyword evidence="8" id="KW-1185">Reference proteome</keyword>
<keyword evidence="3" id="KW-0274">FAD</keyword>
<evidence type="ECO:0000259" key="5">
    <source>
        <dbReference type="Pfam" id="PF07992"/>
    </source>
</evidence>
<dbReference type="GO" id="GO:0005737">
    <property type="term" value="C:cytoplasm"/>
    <property type="evidence" value="ECO:0007669"/>
    <property type="project" value="TreeGrafter"/>
</dbReference>
<feature type="domain" description="FAD/NAD(P)-binding" evidence="5">
    <location>
        <begin position="12"/>
        <end position="311"/>
    </location>
</feature>
<dbReference type="AlphaFoldDB" id="A0A4R8VCH8"/>
<dbReference type="Pfam" id="PF14759">
    <property type="entry name" value="Reductase_C"/>
    <property type="match status" value="1"/>
</dbReference>
<accession>A0A4R8VCH8</accession>
<proteinExistence type="predicted"/>
<gene>
    <name evidence="7" type="ORF">E3N84_05420</name>
</gene>
<dbReference type="InterPro" id="IPR028202">
    <property type="entry name" value="Reductase_C"/>
</dbReference>
<dbReference type="RefSeq" id="WP_104095410.1">
    <property type="nucleotide sequence ID" value="NZ_JACHBP010000001.1"/>
</dbReference>
<evidence type="ECO:0000313" key="7">
    <source>
        <dbReference type="EMBL" id="TFB79537.1"/>
    </source>
</evidence>
<dbReference type="Pfam" id="PF07992">
    <property type="entry name" value="Pyr_redox_2"/>
    <property type="match status" value="1"/>
</dbReference>
<dbReference type="InterPro" id="IPR036188">
    <property type="entry name" value="FAD/NAD-bd_sf"/>
</dbReference>
<dbReference type="SUPFAM" id="SSF51905">
    <property type="entry name" value="FAD/NAD(P)-binding domain"/>
    <property type="match status" value="1"/>
</dbReference>
<evidence type="ECO:0000259" key="6">
    <source>
        <dbReference type="Pfam" id="PF14759"/>
    </source>
</evidence>
<dbReference type="PANTHER" id="PTHR43557">
    <property type="entry name" value="APOPTOSIS-INDUCING FACTOR 1"/>
    <property type="match status" value="1"/>
</dbReference>
<dbReference type="Proteomes" id="UP000298488">
    <property type="component" value="Unassembled WGS sequence"/>
</dbReference>
<evidence type="ECO:0000256" key="4">
    <source>
        <dbReference type="ARBA" id="ARBA00023002"/>
    </source>
</evidence>
<evidence type="ECO:0000256" key="3">
    <source>
        <dbReference type="ARBA" id="ARBA00022827"/>
    </source>
</evidence>
<dbReference type="SUPFAM" id="SSF55424">
    <property type="entry name" value="FAD/NAD-linked reductases, dimerisation (C-terminal) domain"/>
    <property type="match status" value="1"/>
</dbReference>
<feature type="domain" description="Reductase C-terminal" evidence="6">
    <location>
        <begin position="330"/>
        <end position="414"/>
    </location>
</feature>
<comment type="caution">
    <text evidence="7">The sequence shown here is derived from an EMBL/GenBank/DDBJ whole genome shotgun (WGS) entry which is preliminary data.</text>
</comment>
<dbReference type="Gene3D" id="3.50.50.60">
    <property type="entry name" value="FAD/NAD(P)-binding domain"/>
    <property type="match status" value="2"/>
</dbReference>
<organism evidence="7 8">
    <name type="scientific">Terrimesophilobacter mesophilus</name>
    <dbReference type="NCBI Taxonomy" id="433647"/>
    <lineage>
        <taxon>Bacteria</taxon>
        <taxon>Bacillati</taxon>
        <taxon>Actinomycetota</taxon>
        <taxon>Actinomycetes</taxon>
        <taxon>Micrococcales</taxon>
        <taxon>Microbacteriaceae</taxon>
        <taxon>Terrimesophilobacter</taxon>
    </lineage>
</organism>
<dbReference type="EMBL" id="SOFI01000003">
    <property type="protein sequence ID" value="TFB79537.1"/>
    <property type="molecule type" value="Genomic_DNA"/>
</dbReference>
<dbReference type="InterPro" id="IPR016156">
    <property type="entry name" value="FAD/NAD-linked_Rdtase_dimer_sf"/>
</dbReference>
<name>A0A4R8VCH8_9MICO</name>
<evidence type="ECO:0000256" key="2">
    <source>
        <dbReference type="ARBA" id="ARBA00022630"/>
    </source>
</evidence>